<sequence length="88" mass="8618">MMLTVPRAGSTVAEVTPSASPSTSRSLASTSMVTGAAPTARAESSVASGASLTATTVSTTAAGAEVAPALSVTVNRMLWLPLKSAPGR</sequence>
<dbReference type="EMBL" id="VOPW01000001">
    <property type="protein sequence ID" value="TXC65697.1"/>
    <property type="molecule type" value="Genomic_DNA"/>
</dbReference>
<feature type="compositionally biased region" description="Low complexity" evidence="1">
    <location>
        <begin position="16"/>
        <end position="31"/>
    </location>
</feature>
<accession>A0A5C6TYP1</accession>
<keyword evidence="3" id="KW-1185">Reference proteome</keyword>
<dbReference type="Proteomes" id="UP000321832">
    <property type="component" value="Unassembled WGS sequence"/>
</dbReference>
<name>A0A5C6TYP1_9BURK</name>
<proteinExistence type="predicted"/>
<evidence type="ECO:0000313" key="2">
    <source>
        <dbReference type="EMBL" id="TXC65697.1"/>
    </source>
</evidence>
<organism evidence="2 3">
    <name type="scientific">Piscinibacter aquaticus</name>
    <dbReference type="NCBI Taxonomy" id="392597"/>
    <lineage>
        <taxon>Bacteria</taxon>
        <taxon>Pseudomonadati</taxon>
        <taxon>Pseudomonadota</taxon>
        <taxon>Betaproteobacteria</taxon>
        <taxon>Burkholderiales</taxon>
        <taxon>Sphaerotilaceae</taxon>
        <taxon>Piscinibacter</taxon>
    </lineage>
</organism>
<evidence type="ECO:0000313" key="3">
    <source>
        <dbReference type="Proteomes" id="UP000321832"/>
    </source>
</evidence>
<evidence type="ECO:0000256" key="1">
    <source>
        <dbReference type="SAM" id="MobiDB-lite"/>
    </source>
</evidence>
<reference evidence="2 3" key="1">
    <citation type="submission" date="2019-08" db="EMBL/GenBank/DDBJ databases">
        <authorList>
            <person name="Khan S.A."/>
            <person name="Jeon C.O."/>
            <person name="Jeong S.E."/>
        </authorList>
    </citation>
    <scope>NUCLEOTIDE SEQUENCE [LARGE SCALE GENOMIC DNA]</scope>
    <source>
        <strain evidence="3">IMCC1728</strain>
    </source>
</reference>
<dbReference type="AlphaFoldDB" id="A0A5C6TYP1"/>
<gene>
    <name evidence="2" type="ORF">FSC37_05430</name>
</gene>
<protein>
    <submittedName>
        <fullName evidence="2">Uncharacterized protein</fullName>
    </submittedName>
</protein>
<feature type="region of interest" description="Disordered" evidence="1">
    <location>
        <begin position="1"/>
        <end position="50"/>
    </location>
</feature>
<comment type="caution">
    <text evidence="2">The sequence shown here is derived from an EMBL/GenBank/DDBJ whole genome shotgun (WGS) entry which is preliminary data.</text>
</comment>